<feature type="transmembrane region" description="Helical" evidence="18">
    <location>
        <begin position="572"/>
        <end position="590"/>
    </location>
</feature>
<dbReference type="PANTHER" id="PTHR10846">
    <property type="entry name" value="SODIUM/POTASSIUM/CALCIUM EXCHANGER"/>
    <property type="match status" value="1"/>
</dbReference>
<feature type="compositionally biased region" description="Basic and acidic residues" evidence="17">
    <location>
        <begin position="121"/>
        <end position="139"/>
    </location>
</feature>
<evidence type="ECO:0000256" key="19">
    <source>
        <dbReference type="SAM" id="SignalP"/>
    </source>
</evidence>
<keyword evidence="12 18" id="KW-1133">Transmembrane helix</keyword>
<comment type="subcellular location">
    <subcellularLocation>
        <location evidence="1">Membrane</location>
        <topology evidence="1">Multi-pass membrane protein</topology>
    </subcellularLocation>
</comment>
<feature type="domain" description="Sodium/calcium exchanger membrane region" evidence="20">
    <location>
        <begin position="185"/>
        <end position="327"/>
    </location>
</feature>
<keyword evidence="22" id="KW-1185">Reference proteome</keyword>
<dbReference type="EMBL" id="OU892277">
    <property type="protein sequence ID" value="CAH1122534.1"/>
    <property type="molecule type" value="Genomic_DNA"/>
</dbReference>
<feature type="region of interest" description="Disordered" evidence="17">
    <location>
        <begin position="376"/>
        <end position="411"/>
    </location>
</feature>
<keyword evidence="8 19" id="KW-0732">Signal</keyword>
<keyword evidence="16" id="KW-0739">Sodium transport</keyword>
<dbReference type="GO" id="GO:0005262">
    <property type="term" value="F:calcium channel activity"/>
    <property type="evidence" value="ECO:0007669"/>
    <property type="project" value="TreeGrafter"/>
</dbReference>
<dbReference type="Proteomes" id="UP001152799">
    <property type="component" value="Chromosome 1"/>
</dbReference>
<feature type="transmembrane region" description="Helical" evidence="18">
    <location>
        <begin position="181"/>
        <end position="199"/>
    </location>
</feature>
<feature type="compositionally biased region" description="Low complexity" evidence="17">
    <location>
        <begin position="45"/>
        <end position="57"/>
    </location>
</feature>
<feature type="region of interest" description="Disordered" evidence="17">
    <location>
        <begin position="29"/>
        <end position="147"/>
    </location>
</feature>
<evidence type="ECO:0000256" key="10">
    <source>
        <dbReference type="ARBA" id="ARBA00022847"/>
    </source>
</evidence>
<dbReference type="NCBIfam" id="TIGR00367">
    <property type="entry name" value="calcium/sodium antiporter"/>
    <property type="match status" value="1"/>
</dbReference>
<evidence type="ECO:0000313" key="21">
    <source>
        <dbReference type="EMBL" id="CAH1122534.1"/>
    </source>
</evidence>
<feature type="transmembrane region" description="Helical" evidence="18">
    <location>
        <begin position="309"/>
        <end position="328"/>
    </location>
</feature>
<dbReference type="GO" id="GO:0005886">
    <property type="term" value="C:plasma membrane"/>
    <property type="evidence" value="ECO:0007669"/>
    <property type="project" value="TreeGrafter"/>
</dbReference>
<evidence type="ECO:0000256" key="15">
    <source>
        <dbReference type="ARBA" id="ARBA00023136"/>
    </source>
</evidence>
<evidence type="ECO:0000256" key="18">
    <source>
        <dbReference type="SAM" id="Phobius"/>
    </source>
</evidence>
<keyword evidence="9" id="KW-0106">Calcium</keyword>
<evidence type="ECO:0000256" key="6">
    <source>
        <dbReference type="ARBA" id="ARBA00022568"/>
    </source>
</evidence>
<dbReference type="FunFam" id="1.20.1420.30:FF:000018">
    <property type="entry name" value="Sodium/potassium/calcium exchanger 2"/>
    <property type="match status" value="1"/>
</dbReference>
<feature type="transmembrane region" description="Helical" evidence="18">
    <location>
        <begin position="251"/>
        <end position="272"/>
    </location>
</feature>
<feature type="transmembrane region" description="Helical" evidence="18">
    <location>
        <begin position="505"/>
        <end position="532"/>
    </location>
</feature>
<feature type="transmembrane region" description="Helical" evidence="18">
    <location>
        <begin position="637"/>
        <end position="655"/>
    </location>
</feature>
<accession>A0A9P0GLY6</accession>
<name>A0A9P0GLY6_9CUCU</name>
<evidence type="ECO:0000256" key="13">
    <source>
        <dbReference type="ARBA" id="ARBA00023053"/>
    </source>
</evidence>
<dbReference type="GO" id="GO:0006874">
    <property type="term" value="P:intracellular calcium ion homeostasis"/>
    <property type="evidence" value="ECO:0007669"/>
    <property type="project" value="TreeGrafter"/>
</dbReference>
<feature type="chain" id="PRO_5040260084" description="Sodium/calcium exchanger membrane region domain-containing protein" evidence="19">
    <location>
        <begin position="25"/>
        <end position="672"/>
    </location>
</feature>
<evidence type="ECO:0000256" key="17">
    <source>
        <dbReference type="SAM" id="MobiDB-lite"/>
    </source>
</evidence>
<evidence type="ECO:0000256" key="14">
    <source>
        <dbReference type="ARBA" id="ARBA00023065"/>
    </source>
</evidence>
<evidence type="ECO:0000313" key="22">
    <source>
        <dbReference type="Proteomes" id="UP001152799"/>
    </source>
</evidence>
<protein>
    <recommendedName>
        <fullName evidence="20">Sodium/calcium exchanger membrane region domain-containing protein</fullName>
    </recommendedName>
</protein>
<evidence type="ECO:0000256" key="5">
    <source>
        <dbReference type="ARBA" id="ARBA00022538"/>
    </source>
</evidence>
<keyword evidence="7 18" id="KW-0812">Transmembrane</keyword>
<feature type="domain" description="Sodium/calcium exchanger membrane region" evidence="20">
    <location>
        <begin position="503"/>
        <end position="652"/>
    </location>
</feature>
<dbReference type="InterPro" id="IPR044880">
    <property type="entry name" value="NCX_ion-bd_dom_sf"/>
</dbReference>
<feature type="compositionally biased region" description="Basic and acidic residues" evidence="17">
    <location>
        <begin position="29"/>
        <end position="38"/>
    </location>
</feature>
<feature type="transmembrane region" description="Helical" evidence="18">
    <location>
        <begin position="538"/>
        <end position="560"/>
    </location>
</feature>
<evidence type="ECO:0000256" key="7">
    <source>
        <dbReference type="ARBA" id="ARBA00022692"/>
    </source>
</evidence>
<dbReference type="Gene3D" id="1.20.1420.30">
    <property type="entry name" value="NCX, central ion-binding region"/>
    <property type="match status" value="2"/>
</dbReference>
<feature type="transmembrane region" description="Helical" evidence="18">
    <location>
        <begin position="610"/>
        <end position="630"/>
    </location>
</feature>
<feature type="compositionally biased region" description="Polar residues" evidence="17">
    <location>
        <begin position="106"/>
        <end position="120"/>
    </location>
</feature>
<dbReference type="PANTHER" id="PTHR10846:SF74">
    <property type="entry name" value="SODIUM_POTASSIUM_CALCIUM EXCHANGER CG1090-RELATED"/>
    <property type="match status" value="1"/>
</dbReference>
<keyword evidence="10" id="KW-0769">Symport</keyword>
<organism evidence="21 22">
    <name type="scientific">Ceutorhynchus assimilis</name>
    <name type="common">cabbage seed weevil</name>
    <dbReference type="NCBI Taxonomy" id="467358"/>
    <lineage>
        <taxon>Eukaryota</taxon>
        <taxon>Metazoa</taxon>
        <taxon>Ecdysozoa</taxon>
        <taxon>Arthropoda</taxon>
        <taxon>Hexapoda</taxon>
        <taxon>Insecta</taxon>
        <taxon>Pterygota</taxon>
        <taxon>Neoptera</taxon>
        <taxon>Endopterygota</taxon>
        <taxon>Coleoptera</taxon>
        <taxon>Polyphaga</taxon>
        <taxon>Cucujiformia</taxon>
        <taxon>Curculionidae</taxon>
        <taxon>Ceutorhynchinae</taxon>
        <taxon>Ceutorhynchus</taxon>
    </lineage>
</organism>
<proteinExistence type="inferred from homology"/>
<keyword evidence="14" id="KW-0406">Ion transport</keyword>
<evidence type="ECO:0000256" key="4">
    <source>
        <dbReference type="ARBA" id="ARBA00022449"/>
    </source>
</evidence>
<evidence type="ECO:0000256" key="16">
    <source>
        <dbReference type="ARBA" id="ARBA00023201"/>
    </source>
</evidence>
<dbReference type="GO" id="GO:0015293">
    <property type="term" value="F:symporter activity"/>
    <property type="evidence" value="ECO:0007669"/>
    <property type="project" value="UniProtKB-KW"/>
</dbReference>
<evidence type="ECO:0000256" key="12">
    <source>
        <dbReference type="ARBA" id="ARBA00022989"/>
    </source>
</evidence>
<dbReference type="AlphaFoldDB" id="A0A9P0GLY6"/>
<keyword evidence="3" id="KW-0813">Transport</keyword>
<dbReference type="InterPro" id="IPR004837">
    <property type="entry name" value="NaCa_Exmemb"/>
</dbReference>
<keyword evidence="6" id="KW-0109">Calcium transport</keyword>
<keyword evidence="15 18" id="KW-0472">Membrane</keyword>
<gene>
    <name evidence="21" type="ORF">CEUTPL_LOCUS1591</name>
</gene>
<keyword evidence="13" id="KW-0915">Sodium</keyword>
<feature type="compositionally biased region" description="Basic and acidic residues" evidence="17">
    <location>
        <begin position="58"/>
        <end position="74"/>
    </location>
</feature>
<feature type="signal peptide" evidence="19">
    <location>
        <begin position="1"/>
        <end position="24"/>
    </location>
</feature>
<evidence type="ECO:0000256" key="3">
    <source>
        <dbReference type="ARBA" id="ARBA00022448"/>
    </source>
</evidence>
<dbReference type="Pfam" id="PF01699">
    <property type="entry name" value="Na_Ca_ex"/>
    <property type="match status" value="2"/>
</dbReference>
<dbReference type="FunFam" id="1.20.1420.30:FF:000009">
    <property type="entry name" value="sodium/potassium/calcium exchanger 5 isoform X2"/>
    <property type="match status" value="1"/>
</dbReference>
<dbReference type="InterPro" id="IPR004481">
    <property type="entry name" value="K/Na/Ca-exchanger"/>
</dbReference>
<dbReference type="GO" id="GO:0008273">
    <property type="term" value="F:calcium, potassium:sodium antiporter activity"/>
    <property type="evidence" value="ECO:0007669"/>
    <property type="project" value="TreeGrafter"/>
</dbReference>
<evidence type="ECO:0000256" key="2">
    <source>
        <dbReference type="ARBA" id="ARBA00005364"/>
    </source>
</evidence>
<reference evidence="21" key="1">
    <citation type="submission" date="2022-01" db="EMBL/GenBank/DDBJ databases">
        <authorList>
            <person name="King R."/>
        </authorList>
    </citation>
    <scope>NUCLEOTIDE SEQUENCE</scope>
</reference>
<evidence type="ECO:0000256" key="11">
    <source>
        <dbReference type="ARBA" id="ARBA00022958"/>
    </source>
</evidence>
<evidence type="ECO:0000256" key="1">
    <source>
        <dbReference type="ARBA" id="ARBA00004141"/>
    </source>
</evidence>
<keyword evidence="5" id="KW-0633">Potassium transport</keyword>
<dbReference type="OrthoDB" id="2127281at2759"/>
<evidence type="ECO:0000256" key="8">
    <source>
        <dbReference type="ARBA" id="ARBA00022729"/>
    </source>
</evidence>
<keyword evidence="4" id="KW-0050">Antiport</keyword>
<feature type="compositionally biased region" description="Low complexity" evidence="17">
    <location>
        <begin position="377"/>
        <end position="393"/>
    </location>
</feature>
<feature type="transmembrane region" description="Helical" evidence="18">
    <location>
        <begin position="284"/>
        <end position="303"/>
    </location>
</feature>
<keyword evidence="11" id="KW-0630">Potassium</keyword>
<evidence type="ECO:0000256" key="9">
    <source>
        <dbReference type="ARBA" id="ARBA00022837"/>
    </source>
</evidence>
<sequence>MRRTGRHKFIRISVFFLVYSVIHAVSVRSDKKDDDVKLPEPNPTPSSITLPKTTTPLPDKELPPKKSPSDKLKQEATTTTPAPQGKGFENTKTNATKKELVGQEASGENNLKAGTTATSHNKTEEKNYNSTKKPNEETKVGTTKSTSNEAIISPSHQCTPAAIRQFPRPGISQNVRKHGGLIIHILVAIYMFIGLAVVCDEYFVASLDRICEELKMSPDVAGATFMAAGSSAPELATVIIGVFYAEDDIGISGVIGSAVFNIMFVISVCALATGTMVYLNWWPLMRDSAFYALSILIMLVVIVDENVNWIESLIMLLVYVVYCVVLYFNPALEKWAHTLPVPFKTVVPNEQSGLVSYKSLEEDGKHGKYGMDYNSMEQQEQQQPQQQQQQQQEHSVWNPGNEWSPEKQPATTFQEEPLSGAVLNQATIDVAPTQSSKVAAPSQQDYYKPKEYDPSTKINPLLKPTGDAAGIWANFKWGLLYPIHFFCIYTMPDCRSDRFRNWYPFTFFVSMVWISFYSYFMVWMITIIGYTLGVPDTVMGLTFVAAGVSVPDALSSIAVIKEGYGDMAVSNAIGSNVFDILICLGLPWFLKTAVVSPGTHVKVISKGLTYSTLSLLSTVVFLVLAVHWNGWKLDRKFGIVLMIWYLVFITFASLYELNIFGYMNPPECLTDY</sequence>
<comment type="similarity">
    <text evidence="2">Belongs to the Ca(2+):cation antiporter (CaCA) (TC 2.A.19) family. SLC24A subfamily.</text>
</comment>
<evidence type="ECO:0000259" key="20">
    <source>
        <dbReference type="Pfam" id="PF01699"/>
    </source>
</evidence>
<feature type="transmembrane region" description="Helical" evidence="18">
    <location>
        <begin position="220"/>
        <end position="245"/>
    </location>
</feature>